<dbReference type="Proteomes" id="UP000236649">
    <property type="component" value="Chromosome 3"/>
</dbReference>
<evidence type="ECO:0000313" key="2">
    <source>
        <dbReference type="Proteomes" id="UP000236649"/>
    </source>
</evidence>
<proteinExistence type="predicted"/>
<name>A0AAN1JHE3_9BURK</name>
<reference evidence="1 2" key="1">
    <citation type="submission" date="2018-01" db="EMBL/GenBank/DDBJ databases">
        <title>Species boundaries and ecological features among Paraburkholderia terrae DSMZ17804T, P. hospita DSMZ17164T and P. caribensis DSMZ13236T.</title>
        <authorList>
            <person name="Pratama A.A."/>
        </authorList>
    </citation>
    <scope>NUCLEOTIDE SEQUENCE [LARGE SCALE GENOMIC DNA]</scope>
    <source>
        <strain evidence="1 2">DSM 17164</strain>
    </source>
</reference>
<gene>
    <name evidence="1" type="ORF">C2L64_37435</name>
</gene>
<evidence type="ECO:0000313" key="1">
    <source>
        <dbReference type="EMBL" id="AUT73992.1"/>
    </source>
</evidence>
<dbReference type="EMBL" id="CP026107">
    <property type="protein sequence ID" value="AUT73992.1"/>
    <property type="molecule type" value="Genomic_DNA"/>
</dbReference>
<organism evidence="1 2">
    <name type="scientific">Paraburkholderia hospita</name>
    <dbReference type="NCBI Taxonomy" id="169430"/>
    <lineage>
        <taxon>Bacteria</taxon>
        <taxon>Pseudomonadati</taxon>
        <taxon>Pseudomonadota</taxon>
        <taxon>Betaproteobacteria</taxon>
        <taxon>Burkholderiales</taxon>
        <taxon>Burkholderiaceae</taxon>
        <taxon>Paraburkholderia</taxon>
    </lineage>
</organism>
<dbReference type="AlphaFoldDB" id="A0AAN1JHE3"/>
<dbReference type="KEGG" id="phs:C2L64_37435"/>
<protein>
    <submittedName>
        <fullName evidence="1">Uncharacterized protein</fullName>
    </submittedName>
</protein>
<accession>A0AAN1JHE3</accession>
<sequence>MRASFVHYSSSVILLFNKRELLVTVRRNSFICRFERASHIPAIYTDFSTKRAIYRCLTCCRIAQDATWKIEEF</sequence>